<evidence type="ECO:0000256" key="1">
    <source>
        <dbReference type="SAM" id="MobiDB-lite"/>
    </source>
</evidence>
<dbReference type="EMBL" id="FUEG01000035">
    <property type="protein sequence ID" value="SJL16554.1"/>
    <property type="molecule type" value="Genomic_DNA"/>
</dbReference>
<organism evidence="2 3">
    <name type="scientific">Armillaria ostoyae</name>
    <name type="common">Armillaria root rot fungus</name>
    <dbReference type="NCBI Taxonomy" id="47428"/>
    <lineage>
        <taxon>Eukaryota</taxon>
        <taxon>Fungi</taxon>
        <taxon>Dikarya</taxon>
        <taxon>Basidiomycota</taxon>
        <taxon>Agaricomycotina</taxon>
        <taxon>Agaricomycetes</taxon>
        <taxon>Agaricomycetidae</taxon>
        <taxon>Agaricales</taxon>
        <taxon>Marasmiineae</taxon>
        <taxon>Physalacriaceae</taxon>
        <taxon>Armillaria</taxon>
    </lineage>
</organism>
<sequence>MSVRESTPSSDSSENGAVSSLRSVPNISSSASSSSSSSSLSIIALQSCLRINPEQPHPRINGCLPSYACRPYTLGFTRLHKGKSPNREFIQDAQNWMVNILEPGSLTRVERKLLDMNPLLLQYGYLITSPANAAVMKAWSNVAPNWFEWVLQFLHHCLEFNLGFQLAVLKSDLDVFRHMDDPSLPAISLATKIPFTLGFQEPPLSNMFGIETMNLHYMWKATGVARRLNFGAAVAKGGSIGWLARKLAGDEGIKKLLEGPSFIVANLNHAQIISLEGTSPIELAAEPFTLEEEKTLLSFIPASIRKDARTLFPFMSIIPALVKGAALTWNSNAEAFMQKHWDLVLEGEANALSHEEWGPYIASFMMDRISDDSHSCTPDNILYSMDLFRMAYPTDWTIVKLSDMVFLEDFLGYDVEETN</sequence>
<proteinExistence type="predicted"/>
<reference evidence="3" key="1">
    <citation type="journal article" date="2017" name="Nat. Ecol. Evol.">
        <title>Genome expansion and lineage-specific genetic innovations in the forest pathogenic fungi Armillaria.</title>
        <authorList>
            <person name="Sipos G."/>
            <person name="Prasanna A.N."/>
            <person name="Walter M.C."/>
            <person name="O'Connor E."/>
            <person name="Balint B."/>
            <person name="Krizsan K."/>
            <person name="Kiss B."/>
            <person name="Hess J."/>
            <person name="Varga T."/>
            <person name="Slot J."/>
            <person name="Riley R."/>
            <person name="Boka B."/>
            <person name="Rigling D."/>
            <person name="Barry K."/>
            <person name="Lee J."/>
            <person name="Mihaltcheva S."/>
            <person name="LaButti K."/>
            <person name="Lipzen A."/>
            <person name="Waldron R."/>
            <person name="Moloney N.M."/>
            <person name="Sperisen C."/>
            <person name="Kredics L."/>
            <person name="Vagvoelgyi C."/>
            <person name="Patrignani A."/>
            <person name="Fitzpatrick D."/>
            <person name="Nagy I."/>
            <person name="Doyle S."/>
            <person name="Anderson J.B."/>
            <person name="Grigoriev I.V."/>
            <person name="Gueldener U."/>
            <person name="Muensterkoetter M."/>
            <person name="Nagy L.G."/>
        </authorList>
    </citation>
    <scope>NUCLEOTIDE SEQUENCE [LARGE SCALE GENOMIC DNA]</scope>
    <source>
        <strain evidence="3">C18/9</strain>
    </source>
</reference>
<feature type="region of interest" description="Disordered" evidence="1">
    <location>
        <begin position="1"/>
        <end position="35"/>
    </location>
</feature>
<evidence type="ECO:0000313" key="2">
    <source>
        <dbReference type="EMBL" id="SJL16554.1"/>
    </source>
</evidence>
<protein>
    <submittedName>
        <fullName evidence="2">Uncharacterized protein</fullName>
    </submittedName>
</protein>
<accession>A0A284S6C0</accession>
<keyword evidence="3" id="KW-1185">Reference proteome</keyword>
<dbReference type="Proteomes" id="UP000219338">
    <property type="component" value="Unassembled WGS sequence"/>
</dbReference>
<dbReference type="AlphaFoldDB" id="A0A284S6C0"/>
<evidence type="ECO:0000313" key="3">
    <source>
        <dbReference type="Proteomes" id="UP000219338"/>
    </source>
</evidence>
<dbReference type="OrthoDB" id="3016133at2759"/>
<gene>
    <name evidence="2" type="ORF">ARMOST_20080</name>
</gene>
<feature type="compositionally biased region" description="Polar residues" evidence="1">
    <location>
        <begin position="1"/>
        <end position="26"/>
    </location>
</feature>
<dbReference type="OMA" id="PHPRING"/>
<name>A0A284S6C0_ARMOS</name>